<feature type="transmembrane region" description="Helical" evidence="2">
    <location>
        <begin position="267"/>
        <end position="290"/>
    </location>
</feature>
<evidence type="ECO:0000313" key="4">
    <source>
        <dbReference type="Proteomes" id="UP000789739"/>
    </source>
</evidence>
<feature type="compositionally biased region" description="Basic and acidic residues" evidence="1">
    <location>
        <begin position="56"/>
        <end position="68"/>
    </location>
</feature>
<keyword evidence="2" id="KW-0812">Transmembrane</keyword>
<evidence type="ECO:0000256" key="2">
    <source>
        <dbReference type="SAM" id="Phobius"/>
    </source>
</evidence>
<dbReference type="Proteomes" id="UP000789739">
    <property type="component" value="Unassembled WGS sequence"/>
</dbReference>
<protein>
    <submittedName>
        <fullName evidence="3">351_t:CDS:1</fullName>
    </submittedName>
</protein>
<keyword evidence="2" id="KW-1133">Transmembrane helix</keyword>
<keyword evidence="4" id="KW-1185">Reference proteome</keyword>
<name>A0A9N9BL94_9GLOM</name>
<organism evidence="3 4">
    <name type="scientific">Paraglomus brasilianum</name>
    <dbReference type="NCBI Taxonomy" id="144538"/>
    <lineage>
        <taxon>Eukaryota</taxon>
        <taxon>Fungi</taxon>
        <taxon>Fungi incertae sedis</taxon>
        <taxon>Mucoromycota</taxon>
        <taxon>Glomeromycotina</taxon>
        <taxon>Glomeromycetes</taxon>
        <taxon>Paraglomerales</taxon>
        <taxon>Paraglomeraceae</taxon>
        <taxon>Paraglomus</taxon>
    </lineage>
</organism>
<feature type="compositionally biased region" description="Basic residues" evidence="1">
    <location>
        <begin position="1"/>
        <end position="20"/>
    </location>
</feature>
<dbReference type="EMBL" id="CAJVPI010000742">
    <property type="protein sequence ID" value="CAG8567932.1"/>
    <property type="molecule type" value="Genomic_DNA"/>
</dbReference>
<feature type="region of interest" description="Disordered" evidence="1">
    <location>
        <begin position="235"/>
        <end position="259"/>
    </location>
</feature>
<feature type="compositionally biased region" description="Basic and acidic residues" evidence="1">
    <location>
        <begin position="121"/>
        <end position="137"/>
    </location>
</feature>
<keyword evidence="2" id="KW-0472">Membrane</keyword>
<feature type="compositionally biased region" description="Basic and acidic residues" evidence="1">
    <location>
        <begin position="241"/>
        <end position="259"/>
    </location>
</feature>
<dbReference type="OrthoDB" id="2450007at2759"/>
<proteinExistence type="predicted"/>
<accession>A0A9N9BL94</accession>
<comment type="caution">
    <text evidence="3">The sequence shown here is derived from an EMBL/GenBank/DDBJ whole genome shotgun (WGS) entry which is preliminary data.</text>
</comment>
<reference evidence="3" key="1">
    <citation type="submission" date="2021-06" db="EMBL/GenBank/DDBJ databases">
        <authorList>
            <person name="Kallberg Y."/>
            <person name="Tangrot J."/>
            <person name="Rosling A."/>
        </authorList>
    </citation>
    <scope>NUCLEOTIDE SEQUENCE</scope>
    <source>
        <strain evidence="3">BR232B</strain>
    </source>
</reference>
<feature type="region of interest" description="Disordered" evidence="1">
    <location>
        <begin position="1"/>
        <end position="68"/>
    </location>
</feature>
<evidence type="ECO:0000256" key="1">
    <source>
        <dbReference type="SAM" id="MobiDB-lite"/>
    </source>
</evidence>
<dbReference type="AlphaFoldDB" id="A0A9N9BL94"/>
<feature type="region of interest" description="Disordered" evidence="1">
    <location>
        <begin position="110"/>
        <end position="143"/>
    </location>
</feature>
<gene>
    <name evidence="3" type="ORF">PBRASI_LOCUS5943</name>
</gene>
<evidence type="ECO:0000313" key="3">
    <source>
        <dbReference type="EMBL" id="CAG8567932.1"/>
    </source>
</evidence>
<sequence>MIKKPRRQTITRNLRSRRIKIIPTSSSFKPKINKRRRRKINQRERSPVESEASSDSAHDETQHDDLVHKVKNYESTIAALKGMVDKAKQEKLAISQRKIKMEEAISNRTRGKTLLTSSADLHVDDRRESRPEDRPLTDNEDEGIYEIEEADFREYDNDSSVDIRNEEGGNTGLFTPPHSTSHHPSRARHRYQPYTLSNRLGMIEQNLQRVSWKTHESTDRISRLENKYQKLATKLNSQETESLKEERQERRERNKDNKAREENGVKALVVLAAFGFGAGIATMNIGRALATGFSI</sequence>
<feature type="region of interest" description="Disordered" evidence="1">
    <location>
        <begin position="166"/>
        <end position="188"/>
    </location>
</feature>
<feature type="compositionally biased region" description="Basic residues" evidence="1">
    <location>
        <begin position="31"/>
        <end position="40"/>
    </location>
</feature>